<feature type="domain" description="Guanylate cyclase" evidence="2">
    <location>
        <begin position="421"/>
        <end position="553"/>
    </location>
</feature>
<dbReference type="InterPro" id="IPR007890">
    <property type="entry name" value="CHASE2"/>
</dbReference>
<keyword evidence="1" id="KW-0812">Transmembrane</keyword>
<protein>
    <submittedName>
        <fullName evidence="3">Adenylate/guanylate cyclase domain-containing protein</fullName>
        <ecNumber evidence="3">4.6.1.-</ecNumber>
    </submittedName>
</protein>
<comment type="caution">
    <text evidence="3">The sequence shown here is derived from an EMBL/GenBank/DDBJ whole genome shotgun (WGS) entry which is preliminary data.</text>
</comment>
<dbReference type="PANTHER" id="PTHR43081:SF1">
    <property type="entry name" value="ADENYLATE CYCLASE, TERMINAL-DIFFERENTIATION SPECIFIC"/>
    <property type="match status" value="1"/>
</dbReference>
<dbReference type="SMART" id="SM01080">
    <property type="entry name" value="CHASE2"/>
    <property type="match status" value="1"/>
</dbReference>
<dbReference type="Proteomes" id="UP001361239">
    <property type="component" value="Unassembled WGS sequence"/>
</dbReference>
<dbReference type="GO" id="GO:0016829">
    <property type="term" value="F:lyase activity"/>
    <property type="evidence" value="ECO:0007669"/>
    <property type="project" value="UniProtKB-KW"/>
</dbReference>
<feature type="transmembrane region" description="Helical" evidence="1">
    <location>
        <begin position="359"/>
        <end position="380"/>
    </location>
</feature>
<dbReference type="PANTHER" id="PTHR43081">
    <property type="entry name" value="ADENYLATE CYCLASE, TERMINAL-DIFFERENTIATION SPECIFIC-RELATED"/>
    <property type="match status" value="1"/>
</dbReference>
<dbReference type="PROSITE" id="PS50125">
    <property type="entry name" value="GUANYLATE_CYCLASE_2"/>
    <property type="match status" value="1"/>
</dbReference>
<dbReference type="EC" id="4.6.1.-" evidence="3"/>
<dbReference type="CDD" id="cd07302">
    <property type="entry name" value="CHD"/>
    <property type="match status" value="1"/>
</dbReference>
<evidence type="ECO:0000313" key="4">
    <source>
        <dbReference type="Proteomes" id="UP001361239"/>
    </source>
</evidence>
<dbReference type="Gene3D" id="3.30.70.1230">
    <property type="entry name" value="Nucleotide cyclase"/>
    <property type="match status" value="1"/>
</dbReference>
<keyword evidence="1" id="KW-0472">Membrane</keyword>
<dbReference type="EMBL" id="JBBHJZ010000001">
    <property type="protein sequence ID" value="MEJ5975638.1"/>
    <property type="molecule type" value="Genomic_DNA"/>
</dbReference>
<dbReference type="RefSeq" id="WP_339585571.1">
    <property type="nucleotide sequence ID" value="NZ_JBBHJZ010000001.1"/>
</dbReference>
<proteinExistence type="predicted"/>
<keyword evidence="1" id="KW-1133">Transmembrane helix</keyword>
<feature type="transmembrane region" description="Helical" evidence="1">
    <location>
        <begin position="325"/>
        <end position="347"/>
    </location>
</feature>
<evidence type="ECO:0000256" key="1">
    <source>
        <dbReference type="SAM" id="Phobius"/>
    </source>
</evidence>
<keyword evidence="4" id="KW-1185">Reference proteome</keyword>
<evidence type="ECO:0000259" key="2">
    <source>
        <dbReference type="PROSITE" id="PS50125"/>
    </source>
</evidence>
<accession>A0ABU8RRL3</accession>
<keyword evidence="3" id="KW-0456">Lyase</keyword>
<dbReference type="InterPro" id="IPR001054">
    <property type="entry name" value="A/G_cyclase"/>
</dbReference>
<reference evidence="3 4" key="1">
    <citation type="submission" date="2024-03" db="EMBL/GenBank/DDBJ databases">
        <authorList>
            <person name="Jo J.-H."/>
        </authorList>
    </citation>
    <scope>NUCLEOTIDE SEQUENCE [LARGE SCALE GENOMIC DNA]</scope>
    <source>
        <strain evidence="3 4">PS1R-30</strain>
    </source>
</reference>
<name>A0ABU8RRL3_9SPHN</name>
<dbReference type="Pfam" id="PF05226">
    <property type="entry name" value="CHASE2"/>
    <property type="match status" value="1"/>
</dbReference>
<dbReference type="InterPro" id="IPR029787">
    <property type="entry name" value="Nucleotide_cyclase"/>
</dbReference>
<organism evidence="3 4">
    <name type="scientific">Novosphingobium anseongense</name>
    <dbReference type="NCBI Taxonomy" id="3133436"/>
    <lineage>
        <taxon>Bacteria</taxon>
        <taxon>Pseudomonadati</taxon>
        <taxon>Pseudomonadota</taxon>
        <taxon>Alphaproteobacteria</taxon>
        <taxon>Sphingomonadales</taxon>
        <taxon>Sphingomonadaceae</taxon>
        <taxon>Novosphingobium</taxon>
    </lineage>
</organism>
<dbReference type="Pfam" id="PF00211">
    <property type="entry name" value="Guanylate_cyc"/>
    <property type="match status" value="1"/>
</dbReference>
<dbReference type="SMART" id="SM00044">
    <property type="entry name" value="CYCc"/>
    <property type="match status" value="1"/>
</dbReference>
<evidence type="ECO:0000313" key="3">
    <source>
        <dbReference type="EMBL" id="MEJ5975638.1"/>
    </source>
</evidence>
<dbReference type="InterPro" id="IPR050697">
    <property type="entry name" value="Adenylyl/Guanylyl_Cyclase_3/4"/>
</dbReference>
<dbReference type="SUPFAM" id="SSF55073">
    <property type="entry name" value="Nucleotide cyclase"/>
    <property type="match status" value="1"/>
</dbReference>
<gene>
    <name evidence="3" type="ORF">WG901_03265</name>
</gene>
<sequence>MPRLKSTRLLARRIGPARAVLTALLLIAGLLVARYSWTLPFVPVAERSLYDLREAWAAPIVEPDPRVVMVVFNDDTLNNTRKRSPLDRGTLARALRSIDAMGAKGIGIDILIDQEQDEDAELVEALRGMQTPTYLAYASFGSNRDQISERQQQFLDDFQKAIATDKTKATSIRLEVDSDNVVRSWPKVVPGLPPLMARALVPDDRDFATYAGAIRFRQAKFADYGVYNKLPIDVFAAGVEIPALADQIRGKYVLIGGDVIDYDQFETPLRLATEGRTMIGLEVHATILSQLLDKAPFAPVTGAQLWLIALSAILLGALSSMAAGAWWRVGPVLLIQAAGVALLPFWMQARMIDTQNLPVFGWALGWVLAFIAVGAAARAVGAEQRKFAQGALGKYLPRDIANQIIQDPEQLALKGERREIFVIFSDLEGFTELSHALDPQMVATLLNRYLDLLSDVVLAHGGTIDKFVGDAVVAFWGAPISRPDDGERAARAAYAMWQAGEEFRNTAPPGVPPIGRTRVGLHFGEAIVGNFGGEDRIQYTALGDSMNTASRLEAANKKLHTSVIASAEAVSRSGLDWWRPMGRITLRGRATPVDVFEPTPDMPNGALSHIQAILDRLAKGDGGALAELEGLAAASPDDAALANLVYRMQSIKSGGSYVLE</sequence>